<dbReference type="PANTHER" id="PTHR21596">
    <property type="entry name" value="RIBONUCLEASE P SUBUNIT P38"/>
    <property type="match status" value="1"/>
</dbReference>
<dbReference type="Proteomes" id="UP001552299">
    <property type="component" value="Unassembled WGS sequence"/>
</dbReference>
<evidence type="ECO:0000259" key="5">
    <source>
        <dbReference type="Pfam" id="PF03469"/>
    </source>
</evidence>
<reference evidence="7 8" key="1">
    <citation type="journal article" date="2024" name="Plant Biotechnol. J.">
        <title>Dendrobium thyrsiflorum genome and its molecular insights into genes involved in important horticultural traits.</title>
        <authorList>
            <person name="Chen B."/>
            <person name="Wang J.Y."/>
            <person name="Zheng P.J."/>
            <person name="Li K.L."/>
            <person name="Liang Y.M."/>
            <person name="Chen X.F."/>
            <person name="Zhang C."/>
            <person name="Zhao X."/>
            <person name="He X."/>
            <person name="Zhang G.Q."/>
            <person name="Liu Z.J."/>
            <person name="Xu Q."/>
        </authorList>
    </citation>
    <scope>NUCLEOTIDE SEQUENCE [LARGE SCALE GENOMIC DNA]</scope>
    <source>
        <strain evidence="7">GZMU011</strain>
    </source>
</reference>
<dbReference type="PANTHER" id="PTHR21596:SF3">
    <property type="entry name" value="FACTOR OF DNA METHYLATION 1-RELATED"/>
    <property type="match status" value="1"/>
</dbReference>
<dbReference type="InterPro" id="IPR005380">
    <property type="entry name" value="XS_domain"/>
</dbReference>
<comment type="caution">
    <text evidence="7">The sequence shown here is derived from an EMBL/GenBank/DDBJ whole genome shotgun (WGS) entry which is preliminary data.</text>
</comment>
<protein>
    <submittedName>
        <fullName evidence="7">Uncharacterized protein</fullName>
    </submittedName>
</protein>
<keyword evidence="1 3" id="KW-0175">Coiled coil</keyword>
<dbReference type="InterPro" id="IPR005381">
    <property type="entry name" value="Znf-XS_domain"/>
</dbReference>
<evidence type="ECO:0000256" key="3">
    <source>
        <dbReference type="SAM" id="Coils"/>
    </source>
</evidence>
<keyword evidence="8" id="KW-1185">Reference proteome</keyword>
<evidence type="ECO:0000259" key="6">
    <source>
        <dbReference type="Pfam" id="PF03470"/>
    </source>
</evidence>
<gene>
    <name evidence="7" type="ORF">M5K25_013711</name>
</gene>
<dbReference type="CDD" id="cd12266">
    <property type="entry name" value="RRM_like_XS"/>
    <property type="match status" value="1"/>
</dbReference>
<dbReference type="InterPro" id="IPR038588">
    <property type="entry name" value="XS_domain_sf"/>
</dbReference>
<evidence type="ECO:0000313" key="7">
    <source>
        <dbReference type="EMBL" id="KAL0916218.1"/>
    </source>
</evidence>
<evidence type="ECO:0000256" key="2">
    <source>
        <dbReference type="ARBA" id="ARBA00023158"/>
    </source>
</evidence>
<sequence length="629" mass="73485">MDYSFSETIEFCESEIDVNATNFYHQLKSEELKVKVSDNIYRCPFCQRKKTQNYKYKDLLQHATDIAATNKNAKVKANHQAIVEFLKNDICDDSSPSQLLITKREHLKAEQDEQFVWPWMGILVNVPTEFKNGKYVGESGNRLKELLSKFNPIKFHSLWNFKGHTGNVVVDFSKDWTGFRDAMAFENHFYADHFGKMNWVEKRNSTPGIYGWVAHADDYYSGGPIGDHLRKHGDLKTVDDITNEESNKMSKLIQDLATLIEVKKKHIEELEDKYNTSTLSLNKMMEERDKLHESYNNEIQRMQQLARDHSRIIFDENENLRIELDSKRREHAFRSKQLSTLAAQSEFEIRKLEEEKKKNAMKNSLLDLASLEQKKAGDDFLRLVEEQKKEKEATIKRILNLQKQLDAKQKLELEIQQLKGSLEVMKLMGGQDLVVHQKIDKLNEELREKNEELEDLEVLNQALVVKERKSNDELQEARKELIAGASDLLGNRTMIGIKRMGELDEKIFHAACIKRYRKDEADVKAAEFCSKWQDELKIPEWHPFRISTVDGKLKEVIQEDDEKLVALRCELGDEVYRAVTSALLEINEYNPSGRYVINELWSYREGRRATLKEAIEFVMKHLTSLKRKR</sequence>
<proteinExistence type="predicted"/>
<feature type="domain" description="XS" evidence="4">
    <location>
        <begin position="112"/>
        <end position="220"/>
    </location>
</feature>
<feature type="domain" description="Factor of DNA methylation 1-5/IDN2" evidence="5">
    <location>
        <begin position="498"/>
        <end position="628"/>
    </location>
</feature>
<feature type="domain" description="Zinc finger-XS" evidence="6">
    <location>
        <begin position="43"/>
        <end position="82"/>
    </location>
</feature>
<dbReference type="AlphaFoldDB" id="A0ABD0UTP8"/>
<accession>A0ABD0UTP8</accession>
<name>A0ABD0UTP8_DENTH</name>
<feature type="coiled-coil region" evidence="3">
    <location>
        <begin position="253"/>
        <end position="305"/>
    </location>
</feature>
<keyword evidence="2" id="KW-0943">RNA-mediated gene silencing</keyword>
<dbReference type="GO" id="GO:0031047">
    <property type="term" value="P:regulatory ncRNA-mediated gene silencing"/>
    <property type="evidence" value="ECO:0007669"/>
    <property type="project" value="UniProtKB-KW"/>
</dbReference>
<evidence type="ECO:0000313" key="8">
    <source>
        <dbReference type="Proteomes" id="UP001552299"/>
    </source>
</evidence>
<evidence type="ECO:0000256" key="1">
    <source>
        <dbReference type="ARBA" id="ARBA00023054"/>
    </source>
</evidence>
<dbReference type="InterPro" id="IPR005379">
    <property type="entry name" value="FDM1-5/IDN2_XH"/>
</dbReference>
<dbReference type="EMBL" id="JANQDX010000011">
    <property type="protein sequence ID" value="KAL0916218.1"/>
    <property type="molecule type" value="Genomic_DNA"/>
</dbReference>
<dbReference type="InterPro" id="IPR045177">
    <property type="entry name" value="FDM1-5/IDN2"/>
</dbReference>
<evidence type="ECO:0000259" key="4">
    <source>
        <dbReference type="Pfam" id="PF03468"/>
    </source>
</evidence>
<dbReference type="Pfam" id="PF03470">
    <property type="entry name" value="zf-XS"/>
    <property type="match status" value="1"/>
</dbReference>
<dbReference type="Gene3D" id="3.30.70.2890">
    <property type="entry name" value="XS domain"/>
    <property type="match status" value="1"/>
</dbReference>
<organism evidence="7 8">
    <name type="scientific">Dendrobium thyrsiflorum</name>
    <name type="common">Pinecone-like raceme dendrobium</name>
    <name type="synonym">Orchid</name>
    <dbReference type="NCBI Taxonomy" id="117978"/>
    <lineage>
        <taxon>Eukaryota</taxon>
        <taxon>Viridiplantae</taxon>
        <taxon>Streptophyta</taxon>
        <taxon>Embryophyta</taxon>
        <taxon>Tracheophyta</taxon>
        <taxon>Spermatophyta</taxon>
        <taxon>Magnoliopsida</taxon>
        <taxon>Liliopsida</taxon>
        <taxon>Asparagales</taxon>
        <taxon>Orchidaceae</taxon>
        <taxon>Epidendroideae</taxon>
        <taxon>Malaxideae</taxon>
        <taxon>Dendrobiinae</taxon>
        <taxon>Dendrobium</taxon>
    </lineage>
</organism>
<dbReference type="Pfam" id="PF03469">
    <property type="entry name" value="XH"/>
    <property type="match status" value="1"/>
</dbReference>
<feature type="coiled-coil region" evidence="3">
    <location>
        <begin position="381"/>
        <end position="480"/>
    </location>
</feature>
<dbReference type="Pfam" id="PF03468">
    <property type="entry name" value="XS"/>
    <property type="match status" value="1"/>
</dbReference>